<protein>
    <submittedName>
        <fullName evidence="1">YfiR family protein</fullName>
    </submittedName>
</protein>
<dbReference type="EMBL" id="CP120682">
    <property type="protein sequence ID" value="WKN40267.1"/>
    <property type="molecule type" value="Genomic_DNA"/>
</dbReference>
<sequence>MIQRRILVLLFVLLWGWLEVTQPLYAQTTEDKMKAVFLYSFTKYVDWSHSDDQIVIGVYGNNTVLNILQKDMKGKKVQGKDVVAKSITTPSEVQSCQVVYLPKSNSSQLSEVVSTSAKQGILVVTEENLAAQGAGISFTKQSSKLGFVLNKKVLEANQLKVMTALYNMGKVL</sequence>
<name>A0AA49Q0M4_9BACT</name>
<organism evidence="1">
    <name type="scientific">Roseihalotalea indica</name>
    <dbReference type="NCBI Taxonomy" id="2867963"/>
    <lineage>
        <taxon>Bacteria</taxon>
        <taxon>Pseudomonadati</taxon>
        <taxon>Bacteroidota</taxon>
        <taxon>Cytophagia</taxon>
        <taxon>Cytophagales</taxon>
        <taxon>Catalimonadaceae</taxon>
        <taxon>Roseihalotalea</taxon>
    </lineage>
</organism>
<reference evidence="1" key="1">
    <citation type="journal article" date="2023" name="Comput. Struct. Biotechnol. J.">
        <title>Discovery of a novel marine Bacteroidetes with a rich repertoire of carbohydrate-active enzymes.</title>
        <authorList>
            <person name="Chen B."/>
            <person name="Liu G."/>
            <person name="Chen Q."/>
            <person name="Wang H."/>
            <person name="Liu L."/>
            <person name="Tang K."/>
        </authorList>
    </citation>
    <scope>NUCLEOTIDE SEQUENCE</scope>
    <source>
        <strain evidence="1">TK19036</strain>
    </source>
</reference>
<accession>A0AA49Q0M4</accession>
<reference evidence="1" key="2">
    <citation type="journal article" date="2024" name="Antonie Van Leeuwenhoek">
        <title>Roseihalotalea indica gen. nov., sp. nov., a halophilic Bacteroidetes from mesopelagic Southwest Indian Ocean with higher carbohydrate metabolic potential.</title>
        <authorList>
            <person name="Chen B."/>
            <person name="Zhang M."/>
            <person name="Lin D."/>
            <person name="Ye J."/>
            <person name="Tang K."/>
        </authorList>
    </citation>
    <scope>NUCLEOTIDE SEQUENCE</scope>
    <source>
        <strain evidence="1">TK19036</strain>
    </source>
</reference>
<dbReference type="AlphaFoldDB" id="A0AA49Q0M4"/>
<dbReference type="InterPro" id="IPR025293">
    <property type="entry name" value="YfiR/HmsC-like"/>
</dbReference>
<proteinExistence type="predicted"/>
<evidence type="ECO:0000313" key="1">
    <source>
        <dbReference type="EMBL" id="WKN40267.1"/>
    </source>
</evidence>
<dbReference type="Pfam" id="PF13689">
    <property type="entry name" value="DUF4154"/>
    <property type="match status" value="1"/>
</dbReference>
<gene>
    <name evidence="1" type="ORF">K4G66_16365</name>
</gene>